<feature type="compositionally biased region" description="Polar residues" evidence="1">
    <location>
        <begin position="24"/>
        <end position="35"/>
    </location>
</feature>
<dbReference type="Proteomes" id="UP000799436">
    <property type="component" value="Unassembled WGS sequence"/>
</dbReference>
<feature type="region of interest" description="Disordered" evidence="1">
    <location>
        <begin position="23"/>
        <end position="50"/>
    </location>
</feature>
<evidence type="ECO:0000256" key="1">
    <source>
        <dbReference type="SAM" id="MobiDB-lite"/>
    </source>
</evidence>
<evidence type="ECO:0000313" key="3">
    <source>
        <dbReference type="Proteomes" id="UP000799436"/>
    </source>
</evidence>
<dbReference type="EMBL" id="ML995813">
    <property type="protein sequence ID" value="KAF2772723.1"/>
    <property type="molecule type" value="Genomic_DNA"/>
</dbReference>
<sequence length="132" mass="14352">MVLSRGRGMAHIQVLSASAHAIAPSSTASHNSGSHRQSRQSMRKTYEQTNPLPVPLKHRVQPQLKHLSHTNLWAVQAGNWVDGATALLGISPDEQGCDMTRTSLGARCGGACKSMRVWIETLLDSHYSLLSI</sequence>
<accession>A0A6G1LID4</accession>
<name>A0A6G1LID4_9PEZI</name>
<dbReference type="AlphaFoldDB" id="A0A6G1LID4"/>
<reference evidence="2" key="1">
    <citation type="journal article" date="2020" name="Stud. Mycol.">
        <title>101 Dothideomycetes genomes: a test case for predicting lifestyles and emergence of pathogens.</title>
        <authorList>
            <person name="Haridas S."/>
            <person name="Albert R."/>
            <person name="Binder M."/>
            <person name="Bloem J."/>
            <person name="Labutti K."/>
            <person name="Salamov A."/>
            <person name="Andreopoulos B."/>
            <person name="Baker S."/>
            <person name="Barry K."/>
            <person name="Bills G."/>
            <person name="Bluhm B."/>
            <person name="Cannon C."/>
            <person name="Castanera R."/>
            <person name="Culley D."/>
            <person name="Daum C."/>
            <person name="Ezra D."/>
            <person name="Gonzalez J."/>
            <person name="Henrissat B."/>
            <person name="Kuo A."/>
            <person name="Liang C."/>
            <person name="Lipzen A."/>
            <person name="Lutzoni F."/>
            <person name="Magnuson J."/>
            <person name="Mondo S."/>
            <person name="Nolan M."/>
            <person name="Ohm R."/>
            <person name="Pangilinan J."/>
            <person name="Park H.-J."/>
            <person name="Ramirez L."/>
            <person name="Alfaro M."/>
            <person name="Sun H."/>
            <person name="Tritt A."/>
            <person name="Yoshinaga Y."/>
            <person name="Zwiers L.-H."/>
            <person name="Turgeon B."/>
            <person name="Goodwin S."/>
            <person name="Spatafora J."/>
            <person name="Crous P."/>
            <person name="Grigoriev I."/>
        </authorList>
    </citation>
    <scope>NUCLEOTIDE SEQUENCE</scope>
    <source>
        <strain evidence="2">CBS 116005</strain>
    </source>
</reference>
<protein>
    <submittedName>
        <fullName evidence="2">Uncharacterized protein</fullName>
    </submittedName>
</protein>
<gene>
    <name evidence="2" type="ORF">EJ03DRAFT_169147</name>
</gene>
<keyword evidence="3" id="KW-1185">Reference proteome</keyword>
<evidence type="ECO:0000313" key="2">
    <source>
        <dbReference type="EMBL" id="KAF2772723.1"/>
    </source>
</evidence>
<organism evidence="2 3">
    <name type="scientific">Teratosphaeria nubilosa</name>
    <dbReference type="NCBI Taxonomy" id="161662"/>
    <lineage>
        <taxon>Eukaryota</taxon>
        <taxon>Fungi</taxon>
        <taxon>Dikarya</taxon>
        <taxon>Ascomycota</taxon>
        <taxon>Pezizomycotina</taxon>
        <taxon>Dothideomycetes</taxon>
        <taxon>Dothideomycetidae</taxon>
        <taxon>Mycosphaerellales</taxon>
        <taxon>Teratosphaeriaceae</taxon>
        <taxon>Teratosphaeria</taxon>
    </lineage>
</organism>
<proteinExistence type="predicted"/>